<dbReference type="NCBIfam" id="NF033855">
    <property type="entry name" value="tRNA_MNMC2"/>
    <property type="match status" value="1"/>
</dbReference>
<dbReference type="GO" id="GO:0050660">
    <property type="term" value="F:flavin adenine dinucleotide binding"/>
    <property type="evidence" value="ECO:0007669"/>
    <property type="project" value="UniProtKB-UniRule"/>
</dbReference>
<feature type="region of interest" description="tRNA (mnm(5)s(2)U34)-methyltransferase" evidence="10">
    <location>
        <begin position="1"/>
        <end position="236"/>
    </location>
</feature>
<evidence type="ECO:0000256" key="9">
    <source>
        <dbReference type="ARBA" id="ARBA00023268"/>
    </source>
</evidence>
<proteinExistence type="inferred from homology"/>
<dbReference type="Gene3D" id="3.30.9.10">
    <property type="entry name" value="D-Amino Acid Oxidase, subunit A, domain 2"/>
    <property type="match status" value="1"/>
</dbReference>
<dbReference type="NCBIfam" id="TIGR03197">
    <property type="entry name" value="MnmC_Cterm"/>
    <property type="match status" value="1"/>
</dbReference>
<keyword evidence="7 10" id="KW-0274">FAD</keyword>
<evidence type="ECO:0000313" key="13">
    <source>
        <dbReference type="EMBL" id="SDS52897.1"/>
    </source>
</evidence>
<evidence type="ECO:0000313" key="14">
    <source>
        <dbReference type="Proteomes" id="UP000243426"/>
    </source>
</evidence>
<evidence type="ECO:0000256" key="8">
    <source>
        <dbReference type="ARBA" id="ARBA00023002"/>
    </source>
</evidence>
<dbReference type="InterPro" id="IPR008471">
    <property type="entry name" value="MnmC-like_methylTransf"/>
</dbReference>
<keyword evidence="8 10" id="KW-0560">Oxidoreductase</keyword>
<dbReference type="EC" id="2.1.1.61" evidence="10"/>
<evidence type="ECO:0000259" key="11">
    <source>
        <dbReference type="Pfam" id="PF01266"/>
    </source>
</evidence>
<keyword evidence="14" id="KW-1185">Reference proteome</keyword>
<evidence type="ECO:0000256" key="4">
    <source>
        <dbReference type="ARBA" id="ARBA00022679"/>
    </source>
</evidence>
<dbReference type="OrthoDB" id="9786494at2"/>
<evidence type="ECO:0000256" key="2">
    <source>
        <dbReference type="ARBA" id="ARBA00022603"/>
    </source>
</evidence>
<feature type="region of interest" description="FAD-dependent cmnm(5)s(2)U34 oxidoreductase" evidence="10">
    <location>
        <begin position="264"/>
        <end position="660"/>
    </location>
</feature>
<dbReference type="SUPFAM" id="SSF51905">
    <property type="entry name" value="FAD/NAD(P)-binding domain"/>
    <property type="match status" value="1"/>
</dbReference>
<dbReference type="InterPro" id="IPR047785">
    <property type="entry name" value="tRNA_MNMC2"/>
</dbReference>
<dbReference type="InterPro" id="IPR017610">
    <property type="entry name" value="tRNA_S-uridine_synth_MnmC_C"/>
</dbReference>
<dbReference type="Pfam" id="PF05430">
    <property type="entry name" value="Methyltransf_30"/>
    <property type="match status" value="1"/>
</dbReference>
<dbReference type="GO" id="GO:0002098">
    <property type="term" value="P:tRNA wobble uridine modification"/>
    <property type="evidence" value="ECO:0007669"/>
    <property type="project" value="TreeGrafter"/>
</dbReference>
<sequence length="660" mass="72430">MKSSPPFAELSWSDDGQPFSTHFGDVYFSRESGLEETRHVFLHHNDLPQRWSALSGNARFCIGETGFGTGLNFLCAWQLWDELAPAGAHLHFVSSEKHPLATGDMQRALALWPELQPWAEQLLAQYGDLAPGWQQFSLAGGRVTLTLLIGDLLDTLPQLDASVDAWFLDGFAPSKNPDMWQAALYQQMARLSRSDATVATFTSVGEVRRGLQAAGFTMSKVKGFGRKREMLAGRMNALPDREWTAPWYQRPAAPPSNERTALVVGSGLAGCSTAFALARRGWQVTVIERHPTPAAEASGNAQGILYCKLSPHQTLLSRFVQTSYAYCLRLLHETLVQSESTWTACGVLQLSADQKERQRQQALAEQAYPHSFLHSVDAEQASAIAGLTVQRPGLFFPSAGWVNPPSLCQALLQHPNIRLQTNREALQLEQRDDQWHALDGQGRSIAHAAIAVICSAADSLRFSQSSHLPLKSIRGQITHLPATTQSHQLQTVLCAEGYISPARHGEHHLGASFRFDRLDSQPSAEENVENLKLLNKLSPALADALQPNTHDPATLTARASLRCTSPDYLPLIGPLNDAQAFAEDYAVLGKDASKKPQVPTAWYPGLYINAAHGSRGLVSCPLSGELIAAWIDNEPLPLPRDVAEAVHPSRFLLRQLIRGQ</sequence>
<dbReference type="GO" id="GO:0032259">
    <property type="term" value="P:methylation"/>
    <property type="evidence" value="ECO:0007669"/>
    <property type="project" value="UniProtKB-KW"/>
</dbReference>
<keyword evidence="4 10" id="KW-0808">Transferase</keyword>
<dbReference type="GO" id="GO:0004808">
    <property type="term" value="F:tRNA (5-methylaminomethyl-2-thiouridylate)(34)-methyltransferase activity"/>
    <property type="evidence" value="ECO:0007669"/>
    <property type="project" value="UniProtKB-EC"/>
</dbReference>
<keyword evidence="9 10" id="KW-0511">Multifunctional enzyme</keyword>
<dbReference type="RefSeq" id="WP_090273303.1">
    <property type="nucleotide sequence ID" value="NZ_LT629748.1"/>
</dbReference>
<organism evidence="13 14">
    <name type="scientific">Halopseudomonas litoralis</name>
    <dbReference type="NCBI Taxonomy" id="797277"/>
    <lineage>
        <taxon>Bacteria</taxon>
        <taxon>Pseudomonadati</taxon>
        <taxon>Pseudomonadota</taxon>
        <taxon>Gammaproteobacteria</taxon>
        <taxon>Pseudomonadales</taxon>
        <taxon>Pseudomonadaceae</taxon>
        <taxon>Halopseudomonas</taxon>
    </lineage>
</organism>
<keyword evidence="1 10" id="KW-0963">Cytoplasm</keyword>
<dbReference type="InterPro" id="IPR029063">
    <property type="entry name" value="SAM-dependent_MTases_sf"/>
</dbReference>
<evidence type="ECO:0000256" key="1">
    <source>
        <dbReference type="ARBA" id="ARBA00022490"/>
    </source>
</evidence>
<comment type="catalytic activity">
    <reaction evidence="10">
        <text>5-aminomethyl-2-thiouridine(34) in tRNA + S-adenosyl-L-methionine = 5-methylaminomethyl-2-thiouridine(34) in tRNA + S-adenosyl-L-homocysteine + H(+)</text>
        <dbReference type="Rhea" id="RHEA:19569"/>
        <dbReference type="Rhea" id="RHEA-COMP:10195"/>
        <dbReference type="Rhea" id="RHEA-COMP:10197"/>
        <dbReference type="ChEBI" id="CHEBI:15378"/>
        <dbReference type="ChEBI" id="CHEBI:57856"/>
        <dbReference type="ChEBI" id="CHEBI:59789"/>
        <dbReference type="ChEBI" id="CHEBI:74454"/>
        <dbReference type="ChEBI" id="CHEBI:74455"/>
        <dbReference type="EC" id="2.1.1.61"/>
    </reaction>
</comment>
<protein>
    <recommendedName>
        <fullName evidence="10">tRNA 5-methylaminomethyl-2-thiouridine biosynthesis bifunctional protein MnmC</fullName>
        <shortName evidence="10">tRNA mnm(5)s(2)U biosynthesis bifunctional protein</shortName>
    </recommendedName>
    <domain>
        <recommendedName>
            <fullName evidence="10">tRNA (mnm(5)s(2)U34)-methyltransferase</fullName>
            <ecNumber evidence="10">2.1.1.61</ecNumber>
        </recommendedName>
    </domain>
    <domain>
        <recommendedName>
            <fullName evidence="10">FAD-dependent cmnm(5)s(2)U34 oxidoreductase</fullName>
            <ecNumber evidence="10">1.5.-.-</ecNumber>
        </recommendedName>
    </domain>
</protein>
<evidence type="ECO:0000256" key="5">
    <source>
        <dbReference type="ARBA" id="ARBA00022691"/>
    </source>
</evidence>
<evidence type="ECO:0000256" key="3">
    <source>
        <dbReference type="ARBA" id="ARBA00022630"/>
    </source>
</evidence>
<keyword evidence="3 10" id="KW-0285">Flavoprotein</keyword>
<feature type="domain" description="MnmC-like methyltransferase" evidence="12">
    <location>
        <begin position="113"/>
        <end position="235"/>
    </location>
</feature>
<dbReference type="Gene3D" id="3.50.50.60">
    <property type="entry name" value="FAD/NAD(P)-binding domain"/>
    <property type="match status" value="1"/>
</dbReference>
<comment type="subcellular location">
    <subcellularLocation>
        <location evidence="10">Cytoplasm</location>
    </subcellularLocation>
</comment>
<name>A0A1H1SXX4_9GAMM</name>
<comment type="cofactor">
    <cofactor evidence="10">
        <name>FAD</name>
        <dbReference type="ChEBI" id="CHEBI:57692"/>
    </cofactor>
</comment>
<dbReference type="InterPro" id="IPR023032">
    <property type="entry name" value="tRNA_MAMT_biosynth_bifunc_MnmC"/>
</dbReference>
<dbReference type="PANTHER" id="PTHR13847:SF283">
    <property type="entry name" value="TRNA 5-METHYLAMINOMETHYL-2-THIOURIDINE BIOSYNTHESIS BIFUNCTIONAL PROTEIN MNMC"/>
    <property type="match status" value="1"/>
</dbReference>
<dbReference type="PANTHER" id="PTHR13847">
    <property type="entry name" value="SARCOSINE DEHYDROGENASE-RELATED"/>
    <property type="match status" value="1"/>
</dbReference>
<dbReference type="SUPFAM" id="SSF53335">
    <property type="entry name" value="S-adenosyl-L-methionine-dependent methyltransferases"/>
    <property type="match status" value="1"/>
</dbReference>
<dbReference type="EMBL" id="LT629748">
    <property type="protein sequence ID" value="SDS52897.1"/>
    <property type="molecule type" value="Genomic_DNA"/>
</dbReference>
<dbReference type="GO" id="GO:0016645">
    <property type="term" value="F:oxidoreductase activity, acting on the CH-NH group of donors"/>
    <property type="evidence" value="ECO:0007669"/>
    <property type="project" value="InterPro"/>
</dbReference>
<dbReference type="NCBIfam" id="NF002481">
    <property type="entry name" value="PRK01747.1-2"/>
    <property type="match status" value="1"/>
</dbReference>
<evidence type="ECO:0000259" key="12">
    <source>
        <dbReference type="Pfam" id="PF05430"/>
    </source>
</evidence>
<dbReference type="EC" id="1.5.-.-" evidence="10"/>
<comment type="function">
    <text evidence="10">Catalyzes the last two steps in the biosynthesis of 5-methylaminomethyl-2-thiouridine (mnm(5)s(2)U) at the wobble position (U34) in tRNA. Catalyzes the FAD-dependent demodification of cmnm(5)s(2)U34 to nm(5)s(2)U34, followed by the transfer of a methyl group from S-adenosyl-L-methionine to nm(5)s(2)U34, to form mnm(5)s(2)U34.</text>
</comment>
<comment type="similarity">
    <text evidence="10">In the C-terminal section; belongs to the DAO family.</text>
</comment>
<evidence type="ECO:0000256" key="7">
    <source>
        <dbReference type="ARBA" id="ARBA00022827"/>
    </source>
</evidence>
<feature type="domain" description="FAD dependent oxidoreductase" evidence="11">
    <location>
        <begin position="262"/>
        <end position="630"/>
    </location>
</feature>
<keyword evidence="5 10" id="KW-0949">S-adenosyl-L-methionine</keyword>
<accession>A0A1H1SXX4</accession>
<gene>
    <name evidence="10" type="primary">mnmC</name>
    <name evidence="13" type="ORF">SAMN05216198_2154</name>
</gene>
<comment type="similarity">
    <text evidence="10">In the N-terminal section; belongs to the methyltransferase superfamily. tRNA (mnm(5)s(2)U34)-methyltransferase family.</text>
</comment>
<evidence type="ECO:0000256" key="10">
    <source>
        <dbReference type="HAMAP-Rule" id="MF_01102"/>
    </source>
</evidence>
<keyword evidence="6 10" id="KW-0819">tRNA processing</keyword>
<dbReference type="HAMAP" id="MF_01102">
    <property type="entry name" value="MnmC"/>
    <property type="match status" value="1"/>
</dbReference>
<dbReference type="GO" id="GO:0005737">
    <property type="term" value="C:cytoplasm"/>
    <property type="evidence" value="ECO:0007669"/>
    <property type="project" value="UniProtKB-SubCell"/>
</dbReference>
<dbReference type="AlphaFoldDB" id="A0A1H1SXX4"/>
<evidence type="ECO:0000256" key="6">
    <source>
        <dbReference type="ARBA" id="ARBA00022694"/>
    </source>
</evidence>
<dbReference type="Gene3D" id="3.40.50.150">
    <property type="entry name" value="Vaccinia Virus protein VP39"/>
    <property type="match status" value="1"/>
</dbReference>
<dbReference type="InterPro" id="IPR006076">
    <property type="entry name" value="FAD-dep_OxRdtase"/>
</dbReference>
<keyword evidence="2 10" id="KW-0489">Methyltransferase</keyword>
<dbReference type="SUPFAM" id="SSF54373">
    <property type="entry name" value="FAD-linked reductases, C-terminal domain"/>
    <property type="match status" value="1"/>
</dbReference>
<dbReference type="InterPro" id="IPR036188">
    <property type="entry name" value="FAD/NAD-bd_sf"/>
</dbReference>
<dbReference type="Pfam" id="PF01266">
    <property type="entry name" value="DAO"/>
    <property type="match status" value="1"/>
</dbReference>
<dbReference type="Proteomes" id="UP000243426">
    <property type="component" value="Chromosome I"/>
</dbReference>
<reference evidence="14" key="1">
    <citation type="submission" date="2016-10" db="EMBL/GenBank/DDBJ databases">
        <authorList>
            <person name="Varghese N."/>
            <person name="Submissions S."/>
        </authorList>
    </citation>
    <scope>NUCLEOTIDE SEQUENCE [LARGE SCALE GENOMIC DNA]</scope>
    <source>
        <strain evidence="14">2SM5</strain>
    </source>
</reference>